<evidence type="ECO:0000313" key="5">
    <source>
        <dbReference type="EMBL" id="KCZ57823.1"/>
    </source>
</evidence>
<dbReference type="OrthoDB" id="9807213at2"/>
<evidence type="ECO:0000259" key="4">
    <source>
        <dbReference type="Pfam" id="PF00849"/>
    </source>
</evidence>
<dbReference type="EMBL" id="AWFH01000063">
    <property type="protein sequence ID" value="KCZ57823.1"/>
    <property type="molecule type" value="Genomic_DNA"/>
</dbReference>
<proteinExistence type="inferred from homology"/>
<dbReference type="GO" id="GO:0001522">
    <property type="term" value="P:pseudouridine synthesis"/>
    <property type="evidence" value="ECO:0007669"/>
    <property type="project" value="InterPro"/>
</dbReference>
<accession>A0A059DWS6</accession>
<dbReference type="InterPro" id="IPR006145">
    <property type="entry name" value="PsdUridine_synth_RsuA/RluA"/>
</dbReference>
<dbReference type="InterPro" id="IPR020094">
    <property type="entry name" value="TruA/RsuA/RluB/E/F_N"/>
</dbReference>
<dbReference type="GO" id="GO:0003723">
    <property type="term" value="F:RNA binding"/>
    <property type="evidence" value="ECO:0007669"/>
    <property type="project" value="InterPro"/>
</dbReference>
<dbReference type="InterPro" id="IPR000748">
    <property type="entry name" value="PsdUridine_synth_RsuA/RluB/E/F"/>
</dbReference>
<protein>
    <recommendedName>
        <fullName evidence="3">Pseudouridine synthase</fullName>
        <ecNumber evidence="3">5.4.99.-</ecNumber>
    </recommendedName>
</protein>
<sequence length="184" mass="20706">MTRLIAFNKPFNVLSQFTDKGTLASTRETLSDYLAVPRVYPAGRLDRDSEGLLLLTDDGKLQARISDPKHKMAKTYWAQVEGVPDDAALDALRSGVDLNDGRTAPAKARRMEDPANLWPRTPPIRYRKSVPDSWIELTITEGRNRQVRRMTAAVGHPTLRLIRVQIGDWTLGDLASGEWRDIKP</sequence>
<dbReference type="eggNOG" id="COG1187">
    <property type="taxonomic scope" value="Bacteria"/>
</dbReference>
<dbReference type="EC" id="5.4.99.-" evidence="3"/>
<comment type="caution">
    <text evidence="5">The sequence shown here is derived from an EMBL/GenBank/DDBJ whole genome shotgun (WGS) entry which is preliminary data.</text>
</comment>
<dbReference type="AlphaFoldDB" id="A0A059DWS6"/>
<dbReference type="InterPro" id="IPR020103">
    <property type="entry name" value="PsdUridine_synth_cat_dom_sf"/>
</dbReference>
<feature type="domain" description="Pseudouridine synthase RsuA/RluA-like" evidence="4">
    <location>
        <begin position="4"/>
        <end position="153"/>
    </location>
</feature>
<dbReference type="GeneID" id="92500127"/>
<evidence type="ECO:0000256" key="1">
    <source>
        <dbReference type="ARBA" id="ARBA00008348"/>
    </source>
</evidence>
<dbReference type="RefSeq" id="WP_035555524.1">
    <property type="nucleotide sequence ID" value="NZ_AWFH01000063.1"/>
</dbReference>
<dbReference type="Gene3D" id="3.30.70.580">
    <property type="entry name" value="Pseudouridine synthase I, catalytic domain, N-terminal subdomain"/>
    <property type="match status" value="1"/>
</dbReference>
<dbReference type="SUPFAM" id="SSF55120">
    <property type="entry name" value="Pseudouridine synthase"/>
    <property type="match status" value="1"/>
</dbReference>
<dbReference type="PANTHER" id="PTHR47683">
    <property type="entry name" value="PSEUDOURIDINE SYNTHASE FAMILY PROTEIN-RELATED"/>
    <property type="match status" value="1"/>
</dbReference>
<keyword evidence="6" id="KW-1185">Reference proteome</keyword>
<dbReference type="PATRIC" id="fig|1280948.3.peg.3449"/>
<evidence type="ECO:0000256" key="3">
    <source>
        <dbReference type="RuleBase" id="RU003887"/>
    </source>
</evidence>
<dbReference type="GO" id="GO:0140098">
    <property type="term" value="F:catalytic activity, acting on RNA"/>
    <property type="evidence" value="ECO:0007669"/>
    <property type="project" value="UniProtKB-ARBA"/>
</dbReference>
<dbReference type="InterPro" id="IPR018496">
    <property type="entry name" value="PsdUridine_synth_RsuA/RluB_CS"/>
</dbReference>
<comment type="similarity">
    <text evidence="1 3">Belongs to the pseudouridine synthase RsuA family.</text>
</comment>
<dbReference type="GO" id="GO:0006364">
    <property type="term" value="P:rRNA processing"/>
    <property type="evidence" value="ECO:0007669"/>
    <property type="project" value="UniProtKB-ARBA"/>
</dbReference>
<dbReference type="NCBIfam" id="TIGR00093">
    <property type="entry name" value="pseudouridine synthase"/>
    <property type="match status" value="1"/>
</dbReference>
<dbReference type="Proteomes" id="UP000024547">
    <property type="component" value="Unassembled WGS sequence"/>
</dbReference>
<evidence type="ECO:0000313" key="6">
    <source>
        <dbReference type="Proteomes" id="UP000024547"/>
    </source>
</evidence>
<dbReference type="PROSITE" id="PS01149">
    <property type="entry name" value="PSI_RSU"/>
    <property type="match status" value="1"/>
</dbReference>
<dbReference type="GO" id="GO:0009982">
    <property type="term" value="F:pseudouridine synthase activity"/>
    <property type="evidence" value="ECO:0007669"/>
    <property type="project" value="InterPro"/>
</dbReference>
<gene>
    <name evidence="5" type="ORF">HY36_11645</name>
</gene>
<dbReference type="InterPro" id="IPR042092">
    <property type="entry name" value="PsdUridine_s_RsuA/RluB/E/F_cat"/>
</dbReference>
<keyword evidence="2 3" id="KW-0413">Isomerase</keyword>
<dbReference type="PANTHER" id="PTHR47683:SF2">
    <property type="entry name" value="RNA-BINDING S4 DOMAIN-CONTAINING PROTEIN"/>
    <property type="match status" value="1"/>
</dbReference>
<name>A0A059DWS6_9PROT</name>
<reference evidence="5 6" key="1">
    <citation type="journal article" date="2014" name="Antonie Van Leeuwenhoek">
        <title>Hyphomonas beringensis sp. nov. and Hyphomonas chukchiensis sp. nov., isolated from surface seawater of the Bering Sea and Chukchi Sea.</title>
        <authorList>
            <person name="Li C."/>
            <person name="Lai Q."/>
            <person name="Li G."/>
            <person name="Dong C."/>
            <person name="Wang J."/>
            <person name="Liao Y."/>
            <person name="Shao Z."/>
        </authorList>
    </citation>
    <scope>NUCLEOTIDE SEQUENCE [LARGE SCALE GENOMIC DNA]</scope>
    <source>
        <strain evidence="5 6">22II1-22F38</strain>
    </source>
</reference>
<organism evidence="5 6">
    <name type="scientific">Hyphomonas atlantica</name>
    <dbReference type="NCBI Taxonomy" id="1280948"/>
    <lineage>
        <taxon>Bacteria</taxon>
        <taxon>Pseudomonadati</taxon>
        <taxon>Pseudomonadota</taxon>
        <taxon>Alphaproteobacteria</taxon>
        <taxon>Hyphomonadales</taxon>
        <taxon>Hyphomonadaceae</taxon>
        <taxon>Hyphomonas</taxon>
    </lineage>
</organism>
<evidence type="ECO:0000256" key="2">
    <source>
        <dbReference type="ARBA" id="ARBA00023235"/>
    </source>
</evidence>
<dbReference type="InterPro" id="IPR050343">
    <property type="entry name" value="RsuA_PseudoU_synthase"/>
</dbReference>
<dbReference type="STRING" id="1280948.HY36_11645"/>
<dbReference type="Gene3D" id="3.30.70.1560">
    <property type="entry name" value="Alpha-L RNA-binding motif"/>
    <property type="match status" value="1"/>
</dbReference>
<dbReference type="Pfam" id="PF00849">
    <property type="entry name" value="PseudoU_synth_2"/>
    <property type="match status" value="1"/>
</dbReference>